<dbReference type="PANTHER" id="PTHR33164">
    <property type="entry name" value="TRANSCRIPTIONAL REGULATOR, MARR FAMILY"/>
    <property type="match status" value="1"/>
</dbReference>
<dbReference type="InterPro" id="IPR036388">
    <property type="entry name" value="WH-like_DNA-bd_sf"/>
</dbReference>
<dbReference type="PROSITE" id="PS50995">
    <property type="entry name" value="HTH_MARR_2"/>
    <property type="match status" value="1"/>
</dbReference>
<evidence type="ECO:0000259" key="1">
    <source>
        <dbReference type="PROSITE" id="PS50995"/>
    </source>
</evidence>
<dbReference type="Proteomes" id="UP001144205">
    <property type="component" value="Unassembled WGS sequence"/>
</dbReference>
<proteinExistence type="predicted"/>
<gene>
    <name evidence="2" type="ORF">STA1M1_32710</name>
</gene>
<dbReference type="Pfam" id="PF12802">
    <property type="entry name" value="MarR_2"/>
    <property type="match status" value="1"/>
</dbReference>
<evidence type="ECO:0000313" key="2">
    <source>
        <dbReference type="EMBL" id="GKY89402.1"/>
    </source>
</evidence>
<protein>
    <recommendedName>
        <fullName evidence="1">HTH marR-type domain-containing protein</fullName>
    </recommendedName>
</protein>
<dbReference type="Gene3D" id="1.10.10.10">
    <property type="entry name" value="Winged helix-like DNA-binding domain superfamily/Winged helix DNA-binding domain"/>
    <property type="match status" value="1"/>
</dbReference>
<dbReference type="InterPro" id="IPR000835">
    <property type="entry name" value="HTH_MarR-typ"/>
</dbReference>
<accession>A0ABQ5LWN9</accession>
<keyword evidence="3" id="KW-1185">Reference proteome</keyword>
<organism evidence="2 3">
    <name type="scientific">Sinisalibacter aestuarii</name>
    <dbReference type="NCBI Taxonomy" id="2949426"/>
    <lineage>
        <taxon>Bacteria</taxon>
        <taxon>Pseudomonadati</taxon>
        <taxon>Pseudomonadota</taxon>
        <taxon>Alphaproteobacteria</taxon>
        <taxon>Rhodobacterales</taxon>
        <taxon>Roseobacteraceae</taxon>
        <taxon>Sinisalibacter</taxon>
    </lineage>
</organism>
<comment type="caution">
    <text evidence="2">The sequence shown here is derived from an EMBL/GenBank/DDBJ whole genome shotgun (WGS) entry which is preliminary data.</text>
</comment>
<reference evidence="2" key="1">
    <citation type="journal article" date="2023" name="Int. J. Syst. Evol. Microbiol.">
        <title>Sinisalibacter aestuarii sp. nov., isolated from estuarine sediment of the Arakawa River.</title>
        <authorList>
            <person name="Arafat S.T."/>
            <person name="Hirano S."/>
            <person name="Sato A."/>
            <person name="Takeuchi K."/>
            <person name="Yasuda T."/>
            <person name="Terahara T."/>
            <person name="Hamada M."/>
            <person name="Kobayashi T."/>
        </authorList>
    </citation>
    <scope>NUCLEOTIDE SEQUENCE</scope>
    <source>
        <strain evidence="2">B-399</strain>
    </source>
</reference>
<evidence type="ECO:0000313" key="3">
    <source>
        <dbReference type="Proteomes" id="UP001144205"/>
    </source>
</evidence>
<name>A0ABQ5LWN9_9RHOB</name>
<sequence>MISRIEVGSDCVSEAAEGVGDGFVMVIARLSVMAVPYASGIYVSTAHNCVRHIIDNRTITCDTAAMSANAKTLPRFHADLPDRLEAAGFAPAVVEALLGLDAEMFVWHRRAAKGELVGLLLSEMDLGLELSQFFALMAINRIEHGIARAQAEPATVGLLAEEMAIDPSRASRIASGLIAEGWLRRDVAQGDGRKSILVITDKARDAFSQFRDAKWDKLLTVFADWSAEDIQSFSRLFTRYSNGMARVHCAGDGGTKSDRMPDKGDS</sequence>
<dbReference type="InterPro" id="IPR039422">
    <property type="entry name" value="MarR/SlyA-like"/>
</dbReference>
<feature type="domain" description="HTH marR-type" evidence="1">
    <location>
        <begin position="101"/>
        <end position="242"/>
    </location>
</feature>
<dbReference type="SMART" id="SM00347">
    <property type="entry name" value="HTH_MARR"/>
    <property type="match status" value="1"/>
</dbReference>
<dbReference type="SUPFAM" id="SSF46785">
    <property type="entry name" value="Winged helix' DNA-binding domain"/>
    <property type="match status" value="1"/>
</dbReference>
<dbReference type="InterPro" id="IPR036390">
    <property type="entry name" value="WH_DNA-bd_sf"/>
</dbReference>
<dbReference type="EMBL" id="BROH01000012">
    <property type="protein sequence ID" value="GKY89402.1"/>
    <property type="molecule type" value="Genomic_DNA"/>
</dbReference>
<dbReference type="PANTHER" id="PTHR33164:SF57">
    <property type="entry name" value="MARR-FAMILY TRANSCRIPTIONAL REGULATOR"/>
    <property type="match status" value="1"/>
</dbReference>